<dbReference type="PANTHER" id="PTHR11929:SF194">
    <property type="entry name" value="ALPHA-(1,3)-FUCOSYLTRANSFERASE 10"/>
    <property type="match status" value="1"/>
</dbReference>
<evidence type="ECO:0000256" key="2">
    <source>
        <dbReference type="ARBA" id="ARBA00008919"/>
    </source>
</evidence>
<keyword evidence="5" id="KW-0472">Membrane</keyword>
<organism evidence="8 9">
    <name type="scientific">Thalassiosira pseudonana</name>
    <name type="common">Marine diatom</name>
    <name type="synonym">Cyclotella nana</name>
    <dbReference type="NCBI Taxonomy" id="35128"/>
    <lineage>
        <taxon>Eukaryota</taxon>
        <taxon>Sar</taxon>
        <taxon>Stramenopiles</taxon>
        <taxon>Ochrophyta</taxon>
        <taxon>Bacillariophyta</taxon>
        <taxon>Coscinodiscophyceae</taxon>
        <taxon>Thalassiosirophycidae</taxon>
        <taxon>Thalassiosirales</taxon>
        <taxon>Thalassiosiraceae</taxon>
        <taxon>Thalassiosira</taxon>
    </lineage>
</organism>
<evidence type="ECO:0000313" key="9">
    <source>
        <dbReference type="Proteomes" id="UP000001449"/>
    </source>
</evidence>
<protein>
    <recommendedName>
        <fullName evidence="5">Fucosyltransferase</fullName>
        <ecNumber evidence="5">2.4.1.-</ecNumber>
    </recommendedName>
</protein>
<dbReference type="Gene3D" id="3.40.50.11660">
    <property type="entry name" value="Glycosyl transferase family 10, C-terminal domain"/>
    <property type="match status" value="1"/>
</dbReference>
<dbReference type="EMBL" id="CP001159">
    <property type="protein sequence ID" value="ACI64153.1"/>
    <property type="molecule type" value="Genomic_DNA"/>
</dbReference>
<dbReference type="PaxDb" id="35128-Thaps25382"/>
<comment type="similarity">
    <text evidence="2 5">Belongs to the glycosyltransferase 10 family.</text>
</comment>
<gene>
    <name evidence="8" type="ORF">THAPS_25382</name>
</gene>
<dbReference type="InterPro" id="IPR038577">
    <property type="entry name" value="GT10-like_C_sf"/>
</dbReference>
<dbReference type="Pfam" id="PF00852">
    <property type="entry name" value="Glyco_transf_10"/>
    <property type="match status" value="1"/>
</dbReference>
<dbReference type="PANTHER" id="PTHR11929">
    <property type="entry name" value="ALPHA- 1,3 -FUCOSYLTRANSFERASE"/>
    <property type="match status" value="1"/>
</dbReference>
<reference evidence="8 9" key="1">
    <citation type="journal article" date="2004" name="Science">
        <title>The genome of the diatom Thalassiosira pseudonana: ecology, evolution, and metabolism.</title>
        <authorList>
            <person name="Armbrust E.V."/>
            <person name="Berges J.A."/>
            <person name="Bowler C."/>
            <person name="Green B.R."/>
            <person name="Martinez D."/>
            <person name="Putnam N.H."/>
            <person name="Zhou S."/>
            <person name="Allen A.E."/>
            <person name="Apt K.E."/>
            <person name="Bechner M."/>
            <person name="Brzezinski M.A."/>
            <person name="Chaal B.K."/>
            <person name="Chiovitti A."/>
            <person name="Davis A.K."/>
            <person name="Demarest M.S."/>
            <person name="Detter J.C."/>
            <person name="Glavina T."/>
            <person name="Goodstein D."/>
            <person name="Hadi M.Z."/>
            <person name="Hellsten U."/>
            <person name="Hildebrand M."/>
            <person name="Jenkins B.D."/>
            <person name="Jurka J."/>
            <person name="Kapitonov V.V."/>
            <person name="Kroger N."/>
            <person name="Lau W.W."/>
            <person name="Lane T.W."/>
            <person name="Larimer F.W."/>
            <person name="Lippmeier J.C."/>
            <person name="Lucas S."/>
            <person name="Medina M."/>
            <person name="Montsant A."/>
            <person name="Obornik M."/>
            <person name="Parker M.S."/>
            <person name="Palenik B."/>
            <person name="Pazour G.J."/>
            <person name="Richardson P.M."/>
            <person name="Rynearson T.A."/>
            <person name="Saito M.A."/>
            <person name="Schwartz D.C."/>
            <person name="Thamatrakoln K."/>
            <person name="Valentin K."/>
            <person name="Vardi A."/>
            <person name="Wilkerson F.P."/>
            <person name="Rokhsar D.S."/>
        </authorList>
    </citation>
    <scope>NUCLEOTIDE SEQUENCE [LARGE SCALE GENOMIC DNA]</scope>
    <source>
        <strain evidence="8 9">CCMP1335</strain>
    </source>
</reference>
<keyword evidence="9" id="KW-1185">Reference proteome</keyword>
<dbReference type="InParanoid" id="B5YLX4"/>
<evidence type="ECO:0000256" key="3">
    <source>
        <dbReference type="ARBA" id="ARBA00022676"/>
    </source>
</evidence>
<comment type="pathway">
    <text evidence="1">Protein modification; protein glycosylation.</text>
</comment>
<keyword evidence="4 5" id="KW-0808">Transferase</keyword>
<dbReference type="SUPFAM" id="SSF53756">
    <property type="entry name" value="UDP-Glycosyltransferase/glycogen phosphorylase"/>
    <property type="match status" value="1"/>
</dbReference>
<evidence type="ECO:0000256" key="1">
    <source>
        <dbReference type="ARBA" id="ARBA00004922"/>
    </source>
</evidence>
<name>B5YLX4_THAPS</name>
<accession>B5YLX4</accession>
<dbReference type="OMA" id="VFGIFNP"/>
<dbReference type="EC" id="2.4.1.-" evidence="5"/>
<dbReference type="KEGG" id="tps:THAPS_25382"/>
<evidence type="ECO:0000259" key="7">
    <source>
        <dbReference type="Pfam" id="PF00852"/>
    </source>
</evidence>
<proteinExistence type="inferred from homology"/>
<feature type="region of interest" description="Disordered" evidence="6">
    <location>
        <begin position="203"/>
        <end position="226"/>
    </location>
</feature>
<evidence type="ECO:0000256" key="6">
    <source>
        <dbReference type="SAM" id="MobiDB-lite"/>
    </source>
</evidence>
<dbReference type="AlphaFoldDB" id="B5YLX4"/>
<dbReference type="RefSeq" id="XP_002295436.1">
    <property type="nucleotide sequence ID" value="XM_002295400.1"/>
</dbReference>
<dbReference type="UniPathway" id="UPA00378"/>
<dbReference type="InterPro" id="IPR055270">
    <property type="entry name" value="Glyco_tran_10_C"/>
</dbReference>
<keyword evidence="5" id="KW-0812">Transmembrane</keyword>
<evidence type="ECO:0000256" key="5">
    <source>
        <dbReference type="RuleBase" id="RU003832"/>
    </source>
</evidence>
<evidence type="ECO:0000313" key="8">
    <source>
        <dbReference type="EMBL" id="ACI64153.1"/>
    </source>
</evidence>
<keyword evidence="5" id="KW-0333">Golgi apparatus</keyword>
<reference evidence="8 9" key="2">
    <citation type="journal article" date="2008" name="Nature">
        <title>The Phaeodactylum genome reveals the evolutionary history of diatom genomes.</title>
        <authorList>
            <person name="Bowler C."/>
            <person name="Allen A.E."/>
            <person name="Badger J.H."/>
            <person name="Grimwood J."/>
            <person name="Jabbari K."/>
            <person name="Kuo A."/>
            <person name="Maheswari U."/>
            <person name="Martens C."/>
            <person name="Maumus F."/>
            <person name="Otillar R.P."/>
            <person name="Rayko E."/>
            <person name="Salamov A."/>
            <person name="Vandepoele K."/>
            <person name="Beszteri B."/>
            <person name="Gruber A."/>
            <person name="Heijde M."/>
            <person name="Katinka M."/>
            <person name="Mock T."/>
            <person name="Valentin K."/>
            <person name="Verret F."/>
            <person name="Berges J.A."/>
            <person name="Brownlee C."/>
            <person name="Cadoret J.P."/>
            <person name="Chiovitti A."/>
            <person name="Choi C.J."/>
            <person name="Coesel S."/>
            <person name="De Martino A."/>
            <person name="Detter J.C."/>
            <person name="Durkin C."/>
            <person name="Falciatore A."/>
            <person name="Fournet J."/>
            <person name="Haruta M."/>
            <person name="Huysman M.J."/>
            <person name="Jenkins B.D."/>
            <person name="Jiroutova K."/>
            <person name="Jorgensen R.E."/>
            <person name="Joubert Y."/>
            <person name="Kaplan A."/>
            <person name="Kroger N."/>
            <person name="Kroth P.G."/>
            <person name="La Roche J."/>
            <person name="Lindquist E."/>
            <person name="Lommer M."/>
            <person name="Martin-Jezequel V."/>
            <person name="Lopez P.J."/>
            <person name="Lucas S."/>
            <person name="Mangogna M."/>
            <person name="McGinnis K."/>
            <person name="Medlin L.K."/>
            <person name="Montsant A."/>
            <person name="Oudot-Le Secq M.P."/>
            <person name="Napoli C."/>
            <person name="Obornik M."/>
            <person name="Parker M.S."/>
            <person name="Petit J.L."/>
            <person name="Porcel B.M."/>
            <person name="Poulsen N."/>
            <person name="Robison M."/>
            <person name="Rychlewski L."/>
            <person name="Rynearson T.A."/>
            <person name="Schmutz J."/>
            <person name="Shapiro H."/>
            <person name="Siaut M."/>
            <person name="Stanley M."/>
            <person name="Sussman M.R."/>
            <person name="Taylor A.R."/>
            <person name="Vardi A."/>
            <person name="von Dassow P."/>
            <person name="Vyverman W."/>
            <person name="Willis A."/>
            <person name="Wyrwicz L.S."/>
            <person name="Rokhsar D.S."/>
            <person name="Weissenbach J."/>
            <person name="Armbrust E.V."/>
            <person name="Green B.R."/>
            <person name="Van de Peer Y."/>
            <person name="Grigoriev I.V."/>
        </authorList>
    </citation>
    <scope>NUCLEOTIDE SEQUENCE [LARGE SCALE GENOMIC DNA]</scope>
    <source>
        <strain evidence="8 9">CCMP1335</strain>
    </source>
</reference>
<feature type="domain" description="Fucosyltransferase C-terminal" evidence="7">
    <location>
        <begin position="607"/>
        <end position="761"/>
    </location>
</feature>
<dbReference type="GeneID" id="7444781"/>
<dbReference type="eggNOG" id="ENOG502SDD9">
    <property type="taxonomic scope" value="Eukaryota"/>
</dbReference>
<evidence type="ECO:0000256" key="4">
    <source>
        <dbReference type="ARBA" id="ARBA00022679"/>
    </source>
</evidence>
<dbReference type="Proteomes" id="UP000001449">
    <property type="component" value="Chromosome 18"/>
</dbReference>
<keyword evidence="3 5" id="KW-0328">Glycosyltransferase</keyword>
<comment type="subcellular location">
    <subcellularLocation>
        <location evidence="5">Golgi apparatus</location>
        <location evidence="5">Golgi stack membrane</location>
        <topology evidence="5">Single-pass type II membrane protein</topology>
    </subcellularLocation>
</comment>
<dbReference type="GO" id="GO:0032580">
    <property type="term" value="C:Golgi cisterna membrane"/>
    <property type="evidence" value="ECO:0007669"/>
    <property type="project" value="UniProtKB-SubCell"/>
</dbReference>
<sequence length="802" mass="91360">MAIASLFDELFESKMHLPARFHAGLQKRQTENARASSMADWISWRDRMFESQLASYQEFIQFWMKRYHYEKLLVISHEDLLDVQIGGDEARRLASFLGEVEGVNAVDSDHVPCVWDKVLNYKGDSGENVDVDVELVERRRRLDSYIIPHPRSVQKDGSTERPYTTEQIDAMTSVLQALASEFQHSHLHDLMLRYSEQLIKESSSIDPSNQTKQRQIPQQLVSKTAPGTTTDGRTFHIFHASPPNAVSHVVTHWLMGLFEEADADVSELVSSPGLTVYQNNQPVNIASTVVTRTNEGVDLLLLYKIFKPGFDEVLFVVSGNEEYLGQANSREMCSYDNVLCIRDGTLSHDGKANLPELVNNLTEQLRQKFAFFFGTTGEFAMINEVDAVVRLQAKLNAPRGAVKANDGEIGTKIQRRLFYCGSTGPHDNRRDSIYGIFLVNSFFPEIVGGAPENTAGRGAAIKLTERTLHDATSNDFLVYHMHQHCDVDVIQFPGLQLHVNVSPRVALHLRRRIPFTNSSCLSFRKQAEYYDLHPGHELNVDGRYTFDYIPQHENVFVLGAHEDGPRSIQLPYALMRWWSWAKGGRSEVDATFIEKFFDRSSKPKNTKKNFLLYANSHFVEYRERAANALSSIAPIHVLGKCQGNPDLIPNMERYWSPQCQPYVEDQRPSSVVVRDGGNAFDKSIFREYRFVLLMENIYSAGYITEKIIEGFLAGTIPIYYGSTQVFGIFNPNAFVFYDIQNPQKSLEQISYLESNPKEYERMLNQPILADGDWTIQKYFSFEDSVGNGILKKRVREKLGFVV</sequence>
<dbReference type="GO" id="GO:0046920">
    <property type="term" value="F:alpha-(1-&gt;3)-fucosyltransferase activity"/>
    <property type="evidence" value="ECO:0000318"/>
    <property type="project" value="GO_Central"/>
</dbReference>
<dbReference type="InterPro" id="IPR001503">
    <property type="entry name" value="Glyco_trans_10"/>
</dbReference>
<dbReference type="HOGENOM" id="CLU_351117_0_0_1"/>